<dbReference type="AlphaFoldDB" id="A0A6A5ZBU9"/>
<protein>
    <submittedName>
        <fullName evidence="1">Uncharacterized protein</fullName>
    </submittedName>
</protein>
<keyword evidence="2" id="KW-1185">Reference proteome</keyword>
<evidence type="ECO:0000313" key="1">
    <source>
        <dbReference type="EMBL" id="KAF2116524.1"/>
    </source>
</evidence>
<evidence type="ECO:0000313" key="2">
    <source>
        <dbReference type="Proteomes" id="UP000799770"/>
    </source>
</evidence>
<reference evidence="1" key="1">
    <citation type="journal article" date="2020" name="Stud. Mycol.">
        <title>101 Dothideomycetes genomes: a test case for predicting lifestyles and emergence of pathogens.</title>
        <authorList>
            <person name="Haridas S."/>
            <person name="Albert R."/>
            <person name="Binder M."/>
            <person name="Bloem J."/>
            <person name="Labutti K."/>
            <person name="Salamov A."/>
            <person name="Andreopoulos B."/>
            <person name="Baker S."/>
            <person name="Barry K."/>
            <person name="Bills G."/>
            <person name="Bluhm B."/>
            <person name="Cannon C."/>
            <person name="Castanera R."/>
            <person name="Culley D."/>
            <person name="Daum C."/>
            <person name="Ezra D."/>
            <person name="Gonzalez J."/>
            <person name="Henrissat B."/>
            <person name="Kuo A."/>
            <person name="Liang C."/>
            <person name="Lipzen A."/>
            <person name="Lutzoni F."/>
            <person name="Magnuson J."/>
            <person name="Mondo S."/>
            <person name="Nolan M."/>
            <person name="Ohm R."/>
            <person name="Pangilinan J."/>
            <person name="Park H.-J."/>
            <person name="Ramirez L."/>
            <person name="Alfaro M."/>
            <person name="Sun H."/>
            <person name="Tritt A."/>
            <person name="Yoshinaga Y."/>
            <person name="Zwiers L.-H."/>
            <person name="Turgeon B."/>
            <person name="Goodwin S."/>
            <person name="Spatafora J."/>
            <person name="Crous P."/>
            <person name="Grigoriev I."/>
        </authorList>
    </citation>
    <scope>NUCLEOTIDE SEQUENCE</scope>
    <source>
        <strain evidence="1">CBS 627.86</strain>
    </source>
</reference>
<dbReference type="Proteomes" id="UP000799770">
    <property type="component" value="Unassembled WGS sequence"/>
</dbReference>
<dbReference type="EMBL" id="ML977320">
    <property type="protein sequence ID" value="KAF2116524.1"/>
    <property type="molecule type" value="Genomic_DNA"/>
</dbReference>
<gene>
    <name evidence="1" type="ORF">BDV96DRAFT_572301</name>
</gene>
<proteinExistence type="predicted"/>
<accession>A0A6A5ZBU9</accession>
<name>A0A6A5ZBU9_9PLEO</name>
<organism evidence="1 2">
    <name type="scientific">Lophiotrema nucula</name>
    <dbReference type="NCBI Taxonomy" id="690887"/>
    <lineage>
        <taxon>Eukaryota</taxon>
        <taxon>Fungi</taxon>
        <taxon>Dikarya</taxon>
        <taxon>Ascomycota</taxon>
        <taxon>Pezizomycotina</taxon>
        <taxon>Dothideomycetes</taxon>
        <taxon>Pleosporomycetidae</taxon>
        <taxon>Pleosporales</taxon>
        <taxon>Lophiotremataceae</taxon>
        <taxon>Lophiotrema</taxon>
    </lineage>
</organism>
<dbReference type="OrthoDB" id="3797060at2759"/>
<sequence>MCNDIIPVRTSREQAIQSSEVHHWRYRLTQKKLETAGGKMWDAILMQSGMDGYVTMVHSRPGEVVKDRARTIVRYNDAVEFMQDVPNYAMAILDWNWERDNPTQFAESQVLHEHLKNELRRLAQSRQQFLSDDLIRHMLQVGRKAFKPYVVAEKEDRLDNPVFPPGYEAYRDFLCEWVARGCFLSQNSKADLMNFIWRMKTEKGVWWIGVNLE</sequence>